<dbReference type="RefSeq" id="WP_008733614.1">
    <property type="nucleotide sequence ID" value="NZ_CP004387.1"/>
</dbReference>
<dbReference type="AlphaFoldDB" id="A0A0B4XMA1"/>
<dbReference type="EMBL" id="CP004387">
    <property type="protein sequence ID" value="AJD49434.1"/>
    <property type="molecule type" value="Genomic_DNA"/>
</dbReference>
<organism evidence="2 3">
    <name type="scientific">Isoalcanivorax pacificus W11-5</name>
    <dbReference type="NCBI Taxonomy" id="391936"/>
    <lineage>
        <taxon>Bacteria</taxon>
        <taxon>Pseudomonadati</taxon>
        <taxon>Pseudomonadota</taxon>
        <taxon>Gammaproteobacteria</taxon>
        <taxon>Oceanospirillales</taxon>
        <taxon>Alcanivoracaceae</taxon>
        <taxon>Isoalcanivorax</taxon>
    </lineage>
</organism>
<dbReference type="PIRSF" id="PIRSF005610">
    <property type="entry name" value="SirB"/>
    <property type="match status" value="1"/>
</dbReference>
<keyword evidence="3" id="KW-1185">Reference proteome</keyword>
<dbReference type="InterPro" id="IPR007360">
    <property type="entry name" value="SirB"/>
</dbReference>
<dbReference type="HOGENOM" id="CLU_123860_2_0_6"/>
<evidence type="ECO:0000256" key="1">
    <source>
        <dbReference type="SAM" id="Phobius"/>
    </source>
</evidence>
<keyword evidence="1" id="KW-0472">Membrane</keyword>
<feature type="transmembrane region" description="Helical" evidence="1">
    <location>
        <begin position="38"/>
        <end position="60"/>
    </location>
</feature>
<gene>
    <name evidence="2" type="ORF">S7S_15110</name>
</gene>
<dbReference type="STRING" id="391936.S7S_15110"/>
<dbReference type="Pfam" id="PF04247">
    <property type="entry name" value="SirB"/>
    <property type="match status" value="1"/>
</dbReference>
<proteinExistence type="predicted"/>
<name>A0A0B4XMA1_9GAMM</name>
<feature type="transmembrane region" description="Helical" evidence="1">
    <location>
        <begin position="96"/>
        <end position="113"/>
    </location>
</feature>
<evidence type="ECO:0000313" key="3">
    <source>
        <dbReference type="Proteomes" id="UP000006764"/>
    </source>
</evidence>
<keyword evidence="1" id="KW-1133">Transmembrane helix</keyword>
<keyword evidence="1" id="KW-0812">Transmembrane</keyword>
<sequence length="123" mass="13571">MEYLHLKMLHMTLAAVSLLFFVTRAAWALQGSALLQHRWVRISPHVIDTALLLAGVALMMTLRISPHDTPWLAAKLIGLVVYIGLGAVAIRRRNGWAMLAAVLVFLYIAGAAMRHSPLSWFAG</sequence>
<dbReference type="PANTHER" id="PTHR39594">
    <property type="entry name" value="PROTEIN YCHQ"/>
    <property type="match status" value="1"/>
</dbReference>
<reference evidence="2 3" key="1">
    <citation type="journal article" date="2012" name="J. Bacteriol.">
        <title>Genome sequence of an alkane-degrading bacterium, Alcanivorax pacificus type strain W11-5, isolated from deep sea sediment.</title>
        <authorList>
            <person name="Lai Q."/>
            <person name="Shao Z."/>
        </authorList>
    </citation>
    <scope>NUCLEOTIDE SEQUENCE [LARGE SCALE GENOMIC DNA]</scope>
    <source>
        <strain evidence="2 3">W11-5</strain>
    </source>
</reference>
<accession>A0A0B4XMA1</accession>
<dbReference type="GO" id="GO:0005886">
    <property type="term" value="C:plasma membrane"/>
    <property type="evidence" value="ECO:0007669"/>
    <property type="project" value="TreeGrafter"/>
</dbReference>
<protein>
    <submittedName>
        <fullName evidence="2">Invasion gene expression up-regulator, SirB</fullName>
    </submittedName>
</protein>
<evidence type="ECO:0000313" key="2">
    <source>
        <dbReference type="EMBL" id="AJD49434.1"/>
    </source>
</evidence>
<dbReference type="PANTHER" id="PTHR39594:SF1">
    <property type="entry name" value="PROTEIN YCHQ"/>
    <property type="match status" value="1"/>
</dbReference>
<feature type="transmembrane region" description="Helical" evidence="1">
    <location>
        <begin position="72"/>
        <end position="90"/>
    </location>
</feature>
<dbReference type="OrthoDB" id="5588650at2"/>
<dbReference type="KEGG" id="apac:S7S_15110"/>
<dbReference type="Proteomes" id="UP000006764">
    <property type="component" value="Chromosome"/>
</dbReference>